<evidence type="ECO:0000256" key="2">
    <source>
        <dbReference type="SAM" id="MobiDB-lite"/>
    </source>
</evidence>
<dbReference type="Proteomes" id="UP001595075">
    <property type="component" value="Unassembled WGS sequence"/>
</dbReference>
<keyword evidence="3" id="KW-0472">Membrane</keyword>
<reference evidence="5 6" key="1">
    <citation type="journal article" date="2024" name="Commun. Biol.">
        <title>Comparative genomic analysis of thermophilic fungi reveals convergent evolutionary adaptations and gene losses.</title>
        <authorList>
            <person name="Steindorff A.S."/>
            <person name="Aguilar-Pontes M.V."/>
            <person name="Robinson A.J."/>
            <person name="Andreopoulos B."/>
            <person name="LaButti K."/>
            <person name="Kuo A."/>
            <person name="Mondo S."/>
            <person name="Riley R."/>
            <person name="Otillar R."/>
            <person name="Haridas S."/>
            <person name="Lipzen A."/>
            <person name="Grimwood J."/>
            <person name="Schmutz J."/>
            <person name="Clum A."/>
            <person name="Reid I.D."/>
            <person name="Moisan M.C."/>
            <person name="Butler G."/>
            <person name="Nguyen T.T.M."/>
            <person name="Dewar K."/>
            <person name="Conant G."/>
            <person name="Drula E."/>
            <person name="Henrissat B."/>
            <person name="Hansel C."/>
            <person name="Singer S."/>
            <person name="Hutchinson M.I."/>
            <person name="de Vries R.P."/>
            <person name="Natvig D.O."/>
            <person name="Powell A.J."/>
            <person name="Tsang A."/>
            <person name="Grigoriev I.V."/>
        </authorList>
    </citation>
    <scope>NUCLEOTIDE SEQUENCE [LARGE SCALE GENOMIC DNA]</scope>
    <source>
        <strain evidence="5 6">CBS 494.80</strain>
    </source>
</reference>
<dbReference type="InterPro" id="IPR000782">
    <property type="entry name" value="FAS1_domain"/>
</dbReference>
<dbReference type="EMBL" id="JAZHXI010000015">
    <property type="protein sequence ID" value="KAL2063459.1"/>
    <property type="molecule type" value="Genomic_DNA"/>
</dbReference>
<evidence type="ECO:0000259" key="4">
    <source>
        <dbReference type="PROSITE" id="PS50213"/>
    </source>
</evidence>
<dbReference type="InterPro" id="IPR040200">
    <property type="entry name" value="Mug57-like"/>
</dbReference>
<feature type="domain" description="FAS1" evidence="4">
    <location>
        <begin position="86"/>
        <end position="233"/>
    </location>
</feature>
<accession>A0ABR4C0L1</accession>
<keyword evidence="3" id="KW-1133">Transmembrane helix</keyword>
<evidence type="ECO:0000313" key="6">
    <source>
        <dbReference type="Proteomes" id="UP001595075"/>
    </source>
</evidence>
<dbReference type="Gene3D" id="2.30.180.10">
    <property type="entry name" value="FAS1 domain"/>
    <property type="match status" value="1"/>
</dbReference>
<keyword evidence="3" id="KW-0812">Transmembrane</keyword>
<proteinExistence type="predicted"/>
<dbReference type="SUPFAM" id="SSF82153">
    <property type="entry name" value="FAS1 domain"/>
    <property type="match status" value="1"/>
</dbReference>
<comment type="caution">
    <text evidence="5">The sequence shown here is derived from an EMBL/GenBank/DDBJ whole genome shotgun (WGS) entry which is preliminary data.</text>
</comment>
<keyword evidence="1" id="KW-0732">Signal</keyword>
<dbReference type="PANTHER" id="PTHR28156">
    <property type="entry name" value="FAS1 DOMAIN-CONTAINING PROTEIN YDR262W"/>
    <property type="match status" value="1"/>
</dbReference>
<gene>
    <name evidence="5" type="ORF">VTL71DRAFT_5264</name>
</gene>
<protein>
    <recommendedName>
        <fullName evidence="4">FAS1 domain-containing protein</fullName>
    </recommendedName>
</protein>
<dbReference type="InterPro" id="IPR036378">
    <property type="entry name" value="FAS1_dom_sf"/>
</dbReference>
<evidence type="ECO:0000256" key="1">
    <source>
        <dbReference type="ARBA" id="ARBA00022729"/>
    </source>
</evidence>
<name>A0ABR4C0L1_9HELO</name>
<dbReference type="PANTHER" id="PTHR28156:SF1">
    <property type="entry name" value="FAS1 DOMAIN-CONTAINING PROTEIN YDR262W"/>
    <property type="match status" value="1"/>
</dbReference>
<organism evidence="5 6">
    <name type="scientific">Oculimacula yallundae</name>
    <dbReference type="NCBI Taxonomy" id="86028"/>
    <lineage>
        <taxon>Eukaryota</taxon>
        <taxon>Fungi</taxon>
        <taxon>Dikarya</taxon>
        <taxon>Ascomycota</taxon>
        <taxon>Pezizomycotina</taxon>
        <taxon>Leotiomycetes</taxon>
        <taxon>Helotiales</taxon>
        <taxon>Ploettnerulaceae</taxon>
        <taxon>Oculimacula</taxon>
    </lineage>
</organism>
<feature type="region of interest" description="Disordered" evidence="2">
    <location>
        <begin position="63"/>
        <end position="84"/>
    </location>
</feature>
<feature type="transmembrane region" description="Helical" evidence="3">
    <location>
        <begin position="36"/>
        <end position="53"/>
    </location>
</feature>
<sequence length="236" mass="25949">MPRQSDNSPKLVIAPPPHFTPARSCTTQEIAFKMRLNIFPLLIAPFFVAAFLPNQKVLTNPNSNLGPVMPPPPPSNVGGSGSDSSSVILSDVLGQDRSINIFAGFTRDFASISQRFEDSNMNTTILAPVNSAIMSLPRKPWEDPKDYDNLGAEAYEGEQGEERAHRNMRRFVEAHVVPTSPWKEGEKIKTLAGGEVWWESKEGGKVIQPGNIEVSSVASKVYNGEVWILKGVRNYA</sequence>
<evidence type="ECO:0000256" key="3">
    <source>
        <dbReference type="SAM" id="Phobius"/>
    </source>
</evidence>
<evidence type="ECO:0000313" key="5">
    <source>
        <dbReference type="EMBL" id="KAL2063459.1"/>
    </source>
</evidence>
<keyword evidence="6" id="KW-1185">Reference proteome</keyword>
<dbReference type="PROSITE" id="PS50213">
    <property type="entry name" value="FAS1"/>
    <property type="match status" value="1"/>
</dbReference>